<protein>
    <submittedName>
        <fullName evidence="1">Uncharacterized protein</fullName>
    </submittedName>
</protein>
<reference evidence="1" key="2">
    <citation type="journal article" date="2015" name="Fish Shellfish Immunol.">
        <title>Early steps in the European eel (Anguilla anguilla)-Vibrio vulnificus interaction in the gills: Role of the RtxA13 toxin.</title>
        <authorList>
            <person name="Callol A."/>
            <person name="Pajuelo D."/>
            <person name="Ebbesson L."/>
            <person name="Teles M."/>
            <person name="MacKenzie S."/>
            <person name="Amaro C."/>
        </authorList>
    </citation>
    <scope>NUCLEOTIDE SEQUENCE</scope>
</reference>
<dbReference type="AlphaFoldDB" id="A0A0E9X1R1"/>
<dbReference type="EMBL" id="GBXM01012767">
    <property type="protein sequence ID" value="JAH95810.1"/>
    <property type="molecule type" value="Transcribed_RNA"/>
</dbReference>
<evidence type="ECO:0000313" key="1">
    <source>
        <dbReference type="EMBL" id="JAH95810.1"/>
    </source>
</evidence>
<organism evidence="1">
    <name type="scientific">Anguilla anguilla</name>
    <name type="common">European freshwater eel</name>
    <name type="synonym">Muraena anguilla</name>
    <dbReference type="NCBI Taxonomy" id="7936"/>
    <lineage>
        <taxon>Eukaryota</taxon>
        <taxon>Metazoa</taxon>
        <taxon>Chordata</taxon>
        <taxon>Craniata</taxon>
        <taxon>Vertebrata</taxon>
        <taxon>Euteleostomi</taxon>
        <taxon>Actinopterygii</taxon>
        <taxon>Neopterygii</taxon>
        <taxon>Teleostei</taxon>
        <taxon>Anguilliformes</taxon>
        <taxon>Anguillidae</taxon>
        <taxon>Anguilla</taxon>
    </lineage>
</organism>
<sequence length="74" mass="7999">MVVYFTCSYNKIRGLGAAVTAQLQWEQVCEGGGTLCGSGGSAMFLTHVHPVFFLRLAGRTYYSVFCPPSGPSFK</sequence>
<proteinExistence type="predicted"/>
<accession>A0A0E9X1R1</accession>
<reference evidence="1" key="1">
    <citation type="submission" date="2014-11" db="EMBL/GenBank/DDBJ databases">
        <authorList>
            <person name="Amaro Gonzalez C."/>
        </authorList>
    </citation>
    <scope>NUCLEOTIDE SEQUENCE</scope>
</reference>
<name>A0A0E9X1R1_ANGAN</name>